<organism evidence="2 3">
    <name type="scientific">Ophiobolus disseminans</name>
    <dbReference type="NCBI Taxonomy" id="1469910"/>
    <lineage>
        <taxon>Eukaryota</taxon>
        <taxon>Fungi</taxon>
        <taxon>Dikarya</taxon>
        <taxon>Ascomycota</taxon>
        <taxon>Pezizomycotina</taxon>
        <taxon>Dothideomycetes</taxon>
        <taxon>Pleosporomycetidae</taxon>
        <taxon>Pleosporales</taxon>
        <taxon>Pleosporineae</taxon>
        <taxon>Phaeosphaeriaceae</taxon>
        <taxon>Ophiobolus</taxon>
    </lineage>
</organism>
<dbReference type="AlphaFoldDB" id="A0A6A6ZI92"/>
<sequence length="420" mass="45872">MATLPIADSASKSESPAPTSNNALRKRARRQRRGDYKRRRFEAQDQIRTKYGLAKPSEATVYLVESLFPARDKPRLPKAGEARAQVAARELNCIRSTGAIKHAAIPNPNYKEGAHVPQYAAIRIVDCVDEPGQERLLGRVKAMEEVGVEFKTTGAHGNAFKQVWLGAWRKYTKYPQLSAARRNPKGGVDDVLKALLSEIDEVLSRRPRALLTEIDPCTAARMRVSHRPIAKSVMDNAGKQKAPKKHQGWLDADPDRARTSSFRMGGIGSMLAVSTSTGAGTGFHYDEGDDSHFYSAIVVLGTPGTLKLPELGLEMEVNPGDAVFFLANQQLHRLTVDGADPQARQVVLTLWTDKNSMDFAQAARPPDFFESVAGARGKEPENSKPGALGVSDAGKASLPGVDELDVALKDYYIISPDEDD</sequence>
<reference evidence="2" key="1">
    <citation type="journal article" date="2020" name="Stud. Mycol.">
        <title>101 Dothideomycetes genomes: a test case for predicting lifestyles and emergence of pathogens.</title>
        <authorList>
            <person name="Haridas S."/>
            <person name="Albert R."/>
            <person name="Binder M."/>
            <person name="Bloem J."/>
            <person name="Labutti K."/>
            <person name="Salamov A."/>
            <person name="Andreopoulos B."/>
            <person name="Baker S."/>
            <person name="Barry K."/>
            <person name="Bills G."/>
            <person name="Bluhm B."/>
            <person name="Cannon C."/>
            <person name="Castanera R."/>
            <person name="Culley D."/>
            <person name="Daum C."/>
            <person name="Ezra D."/>
            <person name="Gonzalez J."/>
            <person name="Henrissat B."/>
            <person name="Kuo A."/>
            <person name="Liang C."/>
            <person name="Lipzen A."/>
            <person name="Lutzoni F."/>
            <person name="Magnuson J."/>
            <person name="Mondo S."/>
            <person name="Nolan M."/>
            <person name="Ohm R."/>
            <person name="Pangilinan J."/>
            <person name="Park H.-J."/>
            <person name="Ramirez L."/>
            <person name="Alfaro M."/>
            <person name="Sun H."/>
            <person name="Tritt A."/>
            <person name="Yoshinaga Y."/>
            <person name="Zwiers L.-H."/>
            <person name="Turgeon B."/>
            <person name="Goodwin S."/>
            <person name="Spatafora J."/>
            <person name="Crous P."/>
            <person name="Grigoriev I."/>
        </authorList>
    </citation>
    <scope>NUCLEOTIDE SEQUENCE</scope>
    <source>
        <strain evidence="2">CBS 113818</strain>
    </source>
</reference>
<feature type="compositionally biased region" description="Basic residues" evidence="1">
    <location>
        <begin position="24"/>
        <end position="40"/>
    </location>
</feature>
<feature type="region of interest" description="Disordered" evidence="1">
    <location>
        <begin position="235"/>
        <end position="255"/>
    </location>
</feature>
<feature type="region of interest" description="Disordered" evidence="1">
    <location>
        <begin position="1"/>
        <end position="41"/>
    </location>
</feature>
<feature type="region of interest" description="Disordered" evidence="1">
    <location>
        <begin position="372"/>
        <end position="397"/>
    </location>
</feature>
<dbReference type="EMBL" id="MU006239">
    <property type="protein sequence ID" value="KAF2820791.1"/>
    <property type="molecule type" value="Genomic_DNA"/>
</dbReference>
<dbReference type="OrthoDB" id="3746314at2759"/>
<gene>
    <name evidence="2" type="ORF">CC86DRAFT_374122</name>
</gene>
<feature type="compositionally biased region" description="Polar residues" evidence="1">
    <location>
        <begin position="10"/>
        <end position="23"/>
    </location>
</feature>
<proteinExistence type="predicted"/>
<evidence type="ECO:0000256" key="1">
    <source>
        <dbReference type="SAM" id="MobiDB-lite"/>
    </source>
</evidence>
<dbReference type="Gene3D" id="3.60.130.30">
    <property type="match status" value="1"/>
</dbReference>
<name>A0A6A6ZI92_9PLEO</name>
<evidence type="ECO:0000313" key="2">
    <source>
        <dbReference type="EMBL" id="KAF2820791.1"/>
    </source>
</evidence>
<protein>
    <submittedName>
        <fullName evidence="2">Uncharacterized protein</fullName>
    </submittedName>
</protein>
<evidence type="ECO:0000313" key="3">
    <source>
        <dbReference type="Proteomes" id="UP000799424"/>
    </source>
</evidence>
<dbReference type="Proteomes" id="UP000799424">
    <property type="component" value="Unassembled WGS sequence"/>
</dbReference>
<keyword evidence="3" id="KW-1185">Reference proteome</keyword>
<accession>A0A6A6ZI92</accession>
<feature type="non-terminal residue" evidence="2">
    <location>
        <position position="420"/>
    </location>
</feature>